<feature type="signal peptide" evidence="1">
    <location>
        <begin position="1"/>
        <end position="24"/>
    </location>
</feature>
<comment type="caution">
    <text evidence="2">The sequence shown here is derived from an EMBL/GenBank/DDBJ whole genome shotgun (WGS) entry which is preliminary data.</text>
</comment>
<protein>
    <recommendedName>
        <fullName evidence="4">DUF3224 domain-containing protein</fullName>
    </recommendedName>
</protein>
<dbReference type="EMBL" id="SAXX01000011">
    <property type="protein sequence ID" value="TXJ33607.1"/>
    <property type="molecule type" value="Genomic_DNA"/>
</dbReference>
<name>A0A5C8E6I1_9SPIR</name>
<dbReference type="Proteomes" id="UP000324707">
    <property type="component" value="Unassembled WGS sequence"/>
</dbReference>
<evidence type="ECO:0008006" key="4">
    <source>
        <dbReference type="Google" id="ProtNLM"/>
    </source>
</evidence>
<accession>A0A5C8E6I1</accession>
<gene>
    <name evidence="2" type="ORF">EPJ69_04305</name>
</gene>
<dbReference type="RefSeq" id="WP_147736324.1">
    <property type="nucleotide sequence ID" value="NZ_SAXX01000011.1"/>
</dbReference>
<evidence type="ECO:0000313" key="3">
    <source>
        <dbReference type="Proteomes" id="UP000324707"/>
    </source>
</evidence>
<evidence type="ECO:0000313" key="2">
    <source>
        <dbReference type="EMBL" id="TXJ33607.1"/>
    </source>
</evidence>
<reference evidence="2 3" key="1">
    <citation type="journal article" date="1992" name="Lakartidningen">
        <title>[Penicillin V and not amoxicillin is the first choice preparation in acute otitis].</title>
        <authorList>
            <person name="Kamme C."/>
            <person name="Lundgren K."/>
            <person name="Prellner K."/>
        </authorList>
    </citation>
    <scope>NUCLEOTIDE SEQUENCE [LARGE SCALE GENOMIC DNA]</scope>
    <source>
        <strain evidence="2 3">PC5538III-lc</strain>
    </source>
</reference>
<sequence>MKLLKKITILLCFLSLLAFINRSAEDKTGVKNNPPETIETIEIESKDFPTDLFGQYRDEKVASAGYSGANFNTKVSYDETTKKTKIEGTWLEDGAASGQGQNFSIEKWKQTKKGGNPIKLEGESSGSGGGKYTIIYDYASGTLSGTYTHTDGTWSFNGKKIS</sequence>
<organism evidence="2 3">
    <name type="scientific">Brachyspira aalborgi</name>
    <dbReference type="NCBI Taxonomy" id="29522"/>
    <lineage>
        <taxon>Bacteria</taxon>
        <taxon>Pseudomonadati</taxon>
        <taxon>Spirochaetota</taxon>
        <taxon>Spirochaetia</taxon>
        <taxon>Brachyspirales</taxon>
        <taxon>Brachyspiraceae</taxon>
        <taxon>Brachyspira</taxon>
    </lineage>
</organism>
<proteinExistence type="predicted"/>
<evidence type="ECO:0000256" key="1">
    <source>
        <dbReference type="SAM" id="SignalP"/>
    </source>
</evidence>
<keyword evidence="1" id="KW-0732">Signal</keyword>
<dbReference type="AlphaFoldDB" id="A0A5C8E6I1"/>
<feature type="chain" id="PRO_5022798523" description="DUF3224 domain-containing protein" evidence="1">
    <location>
        <begin position="25"/>
        <end position="162"/>
    </location>
</feature>